<evidence type="ECO:0000313" key="2">
    <source>
        <dbReference type="EMBL" id="GAA4432971.1"/>
    </source>
</evidence>
<dbReference type="Proteomes" id="UP001501508">
    <property type="component" value="Unassembled WGS sequence"/>
</dbReference>
<dbReference type="InterPro" id="IPR049435">
    <property type="entry name" value="Cas_Cas6_C"/>
</dbReference>
<evidence type="ECO:0000313" key="3">
    <source>
        <dbReference type="Proteomes" id="UP001501508"/>
    </source>
</evidence>
<dbReference type="Pfam" id="PF01881">
    <property type="entry name" value="Cas_Cas6_C"/>
    <property type="match status" value="1"/>
</dbReference>
<organism evidence="2 3">
    <name type="scientific">Ravibacter arvi</name>
    <dbReference type="NCBI Taxonomy" id="2051041"/>
    <lineage>
        <taxon>Bacteria</taxon>
        <taxon>Pseudomonadati</taxon>
        <taxon>Bacteroidota</taxon>
        <taxon>Cytophagia</taxon>
        <taxon>Cytophagales</taxon>
        <taxon>Spirosomataceae</taxon>
        <taxon>Ravibacter</taxon>
    </lineage>
</organism>
<accession>A0ABP8LQR4</accession>
<feature type="domain" description="CRISPR associated protein Cas6 C-terminal" evidence="1">
    <location>
        <begin position="133"/>
        <end position="225"/>
    </location>
</feature>
<comment type="caution">
    <text evidence="2">The sequence shown here is derived from an EMBL/GenBank/DDBJ whole genome shotgun (WGS) entry which is preliminary data.</text>
</comment>
<dbReference type="Gene3D" id="3.30.70.1900">
    <property type="match status" value="1"/>
</dbReference>
<gene>
    <name evidence="2" type="primary">cas6</name>
    <name evidence="2" type="ORF">GCM10023091_05950</name>
</gene>
<evidence type="ECO:0000259" key="1">
    <source>
        <dbReference type="Pfam" id="PF01881"/>
    </source>
</evidence>
<dbReference type="EMBL" id="BAABEY010000002">
    <property type="protein sequence ID" value="GAA4432971.1"/>
    <property type="molecule type" value="Genomic_DNA"/>
</dbReference>
<sequence length="227" mass="25520">MRIQLVLSPNIYPVPFSYLQDLRFALHSWLGPNDIHDDLSLYSIGWLKGGEKVGRNLNFPHGATWNLGFYDSDLGWQLAKGILKNKKLAYGMTVEKALEVPTPRFESSMRFAVDGAVLVRDKRADGSRECLLWNDIRADILLTNKLIQKMEKAELGTKHHNVKVRFDRSYTKAREKVMTAKRMAEGKDIKHKGSVCPVIVEGTPEAIEFAWFVGLGDLTGSGFGALI</sequence>
<name>A0ABP8LQR4_9BACT</name>
<protein>
    <submittedName>
        <fullName evidence="2">CRISPR-associated endoribonuclease Cas6</fullName>
    </submittedName>
</protein>
<proteinExistence type="predicted"/>
<dbReference type="RefSeq" id="WP_345026550.1">
    <property type="nucleotide sequence ID" value="NZ_BAABEY010000002.1"/>
</dbReference>
<keyword evidence="3" id="KW-1185">Reference proteome</keyword>
<reference evidence="3" key="1">
    <citation type="journal article" date="2019" name="Int. J. Syst. Evol. Microbiol.">
        <title>The Global Catalogue of Microorganisms (GCM) 10K type strain sequencing project: providing services to taxonomists for standard genome sequencing and annotation.</title>
        <authorList>
            <consortium name="The Broad Institute Genomics Platform"/>
            <consortium name="The Broad Institute Genome Sequencing Center for Infectious Disease"/>
            <person name="Wu L."/>
            <person name="Ma J."/>
        </authorList>
    </citation>
    <scope>NUCLEOTIDE SEQUENCE [LARGE SCALE GENOMIC DNA]</scope>
    <source>
        <strain evidence="3">JCM 31920</strain>
    </source>
</reference>